<name>A0A1C6URI4_9ACTN</name>
<sequence>MFLHLERKRRGDHDRRCRLSGVDAVRPARPPRVLVIGAGTGGLCLAHGLRRAGIDVAVYERYRTRTDGLLSYRIGIGPTGSSALRECLPPELFDVFLATCARSPRYFNVITERLRETASFTLRPDTDPVKTERSVARMTLRQVLLTGMEDVVHFDKTCTHYVQHDNGTVTAYFDDGDTAVGDLLVGADGTHSVIRRQYLPEAVVSDAGTVNIAVRIPLTDHTRSLVPERIRQGISLIFATGGIMGVLHVMEFKWDGAGRLKPDVDPADAELLARWPGLRHDTTRDYINIVIWSTARRFPADVMRMRGGELIALALDLTQGWHPHLRELLARADPASAMPIRVSTSEPVAPWPASSVTLLGDAIHTMTPGRGVGANTALRDAALLCRQLAQAAAGGKTLLDAVADYERLMLPYGFARVADSLARNGTNGDDRLYRPVFGRLALLGARGYFRVTSRVPPLRRKFVDDFYTYRGEDD</sequence>
<feature type="domain" description="FAD-binding" evidence="5">
    <location>
        <begin position="347"/>
        <end position="401"/>
    </location>
</feature>
<evidence type="ECO:0000256" key="1">
    <source>
        <dbReference type="ARBA" id="ARBA00022630"/>
    </source>
</evidence>
<keyword evidence="1" id="KW-0285">Flavoprotein</keyword>
<evidence type="ECO:0000259" key="5">
    <source>
        <dbReference type="Pfam" id="PF01494"/>
    </source>
</evidence>
<dbReference type="STRING" id="683228.GA0070617_3288"/>
<evidence type="ECO:0000256" key="2">
    <source>
        <dbReference type="ARBA" id="ARBA00022827"/>
    </source>
</evidence>
<dbReference type="PANTHER" id="PTHR47178:SF6">
    <property type="entry name" value="FAD-BINDING DOMAIN-CONTAINING PROTEIN"/>
    <property type="match status" value="1"/>
</dbReference>
<dbReference type="PRINTS" id="PR00420">
    <property type="entry name" value="RNGMNOXGNASE"/>
</dbReference>
<keyword evidence="4" id="KW-0503">Monooxygenase</keyword>
<dbReference type="PANTHER" id="PTHR47178">
    <property type="entry name" value="MONOOXYGENASE, FAD-BINDING"/>
    <property type="match status" value="1"/>
</dbReference>
<feature type="domain" description="FAD-binding" evidence="5">
    <location>
        <begin position="33"/>
        <end position="66"/>
    </location>
</feature>
<evidence type="ECO:0000313" key="6">
    <source>
        <dbReference type="EMBL" id="SCL56618.1"/>
    </source>
</evidence>
<keyword evidence="3" id="KW-0560">Oxidoreductase</keyword>
<dbReference type="EMBL" id="FMIA01000002">
    <property type="protein sequence ID" value="SCL56618.1"/>
    <property type="molecule type" value="Genomic_DNA"/>
</dbReference>
<dbReference type="GO" id="GO:0071949">
    <property type="term" value="F:FAD binding"/>
    <property type="evidence" value="ECO:0007669"/>
    <property type="project" value="InterPro"/>
</dbReference>
<dbReference type="Proteomes" id="UP000198937">
    <property type="component" value="Unassembled WGS sequence"/>
</dbReference>
<reference evidence="6 7" key="1">
    <citation type="submission" date="2016-06" db="EMBL/GenBank/DDBJ databases">
        <authorList>
            <person name="Kjaerup R.B."/>
            <person name="Dalgaard T.S."/>
            <person name="Juul-Madsen H.R."/>
        </authorList>
    </citation>
    <scope>NUCLEOTIDE SEQUENCE [LARGE SCALE GENOMIC DNA]</scope>
    <source>
        <strain evidence="6 7">DSM 45577</strain>
    </source>
</reference>
<evidence type="ECO:0000313" key="7">
    <source>
        <dbReference type="Proteomes" id="UP000198937"/>
    </source>
</evidence>
<protein>
    <submittedName>
        <fullName evidence="6">2-polyprenyl-6-methoxyphenol hydroxylase</fullName>
    </submittedName>
</protein>
<dbReference type="InterPro" id="IPR002938">
    <property type="entry name" value="FAD-bd"/>
</dbReference>
<dbReference type="Pfam" id="PF01494">
    <property type="entry name" value="FAD_binding_3"/>
    <property type="match status" value="2"/>
</dbReference>
<keyword evidence="7" id="KW-1185">Reference proteome</keyword>
<dbReference type="InterPro" id="IPR036188">
    <property type="entry name" value="FAD/NAD-bd_sf"/>
</dbReference>
<dbReference type="GO" id="GO:0004497">
    <property type="term" value="F:monooxygenase activity"/>
    <property type="evidence" value="ECO:0007669"/>
    <property type="project" value="UniProtKB-KW"/>
</dbReference>
<proteinExistence type="predicted"/>
<accession>A0A1C6URI4</accession>
<dbReference type="AlphaFoldDB" id="A0A1C6URI4"/>
<evidence type="ECO:0000256" key="3">
    <source>
        <dbReference type="ARBA" id="ARBA00023002"/>
    </source>
</evidence>
<dbReference type="SUPFAM" id="SSF51905">
    <property type="entry name" value="FAD/NAD(P)-binding domain"/>
    <property type="match status" value="1"/>
</dbReference>
<keyword evidence="2" id="KW-0274">FAD</keyword>
<organism evidence="6 7">
    <name type="scientific">Micromonospora yangpuensis</name>
    <dbReference type="NCBI Taxonomy" id="683228"/>
    <lineage>
        <taxon>Bacteria</taxon>
        <taxon>Bacillati</taxon>
        <taxon>Actinomycetota</taxon>
        <taxon>Actinomycetes</taxon>
        <taxon>Micromonosporales</taxon>
        <taxon>Micromonosporaceae</taxon>
        <taxon>Micromonospora</taxon>
    </lineage>
</organism>
<evidence type="ECO:0000256" key="4">
    <source>
        <dbReference type="ARBA" id="ARBA00023033"/>
    </source>
</evidence>
<gene>
    <name evidence="6" type="ORF">GA0070617_3288</name>
</gene>
<dbReference type="Gene3D" id="3.50.50.60">
    <property type="entry name" value="FAD/NAD(P)-binding domain"/>
    <property type="match status" value="1"/>
</dbReference>